<evidence type="ECO:0000256" key="1">
    <source>
        <dbReference type="SAM" id="Phobius"/>
    </source>
</evidence>
<name>A0A813J5S3_POLGL</name>
<organism evidence="2 3">
    <name type="scientific">Polarella glacialis</name>
    <name type="common">Dinoflagellate</name>
    <dbReference type="NCBI Taxonomy" id="89957"/>
    <lineage>
        <taxon>Eukaryota</taxon>
        <taxon>Sar</taxon>
        <taxon>Alveolata</taxon>
        <taxon>Dinophyceae</taxon>
        <taxon>Suessiales</taxon>
        <taxon>Suessiaceae</taxon>
        <taxon>Polarella</taxon>
    </lineage>
</organism>
<evidence type="ECO:0000313" key="2">
    <source>
        <dbReference type="EMBL" id="CAE8663756.1"/>
    </source>
</evidence>
<dbReference type="EMBL" id="CAJNNW010018943">
    <property type="protein sequence ID" value="CAE8663756.1"/>
    <property type="molecule type" value="Genomic_DNA"/>
</dbReference>
<accession>A0A813J5S3</accession>
<dbReference type="AlphaFoldDB" id="A0A813J5S3"/>
<feature type="transmembrane region" description="Helical" evidence="1">
    <location>
        <begin position="73"/>
        <end position="98"/>
    </location>
</feature>
<gene>
    <name evidence="2" type="ORF">PGLA2088_LOCUS15364</name>
</gene>
<keyword evidence="1" id="KW-1133">Transmembrane helix</keyword>
<evidence type="ECO:0000313" key="3">
    <source>
        <dbReference type="Proteomes" id="UP000626109"/>
    </source>
</evidence>
<comment type="caution">
    <text evidence="2">The sequence shown here is derived from an EMBL/GenBank/DDBJ whole genome shotgun (WGS) entry which is preliminary data.</text>
</comment>
<keyword evidence="1" id="KW-0812">Transmembrane</keyword>
<dbReference type="Proteomes" id="UP000626109">
    <property type="component" value="Unassembled WGS sequence"/>
</dbReference>
<feature type="transmembrane region" description="Helical" evidence="1">
    <location>
        <begin position="6"/>
        <end position="25"/>
    </location>
</feature>
<reference evidence="2" key="1">
    <citation type="submission" date="2021-02" db="EMBL/GenBank/DDBJ databases">
        <authorList>
            <person name="Dougan E. K."/>
            <person name="Rhodes N."/>
            <person name="Thang M."/>
            <person name="Chan C."/>
        </authorList>
    </citation>
    <scope>NUCLEOTIDE SEQUENCE</scope>
</reference>
<sequence>MGCNHFRGHVGFRVVAVAVVVVAVLHEQKGRTEQRDTDPPSMMPCMCCWHGLLGLVGLCRNAGGGLWSEAQIFVLSSLSSSVLFLLFLLVMLFVIGYAL</sequence>
<keyword evidence="1" id="KW-0472">Membrane</keyword>
<proteinExistence type="predicted"/>
<protein>
    <submittedName>
        <fullName evidence="2">Uncharacterized protein</fullName>
    </submittedName>
</protein>